<name>A0ABR1Z0Y9_9PEZI</name>
<dbReference type="PANTHER" id="PTHR47424">
    <property type="entry name" value="REGULATORY PROTEIN GAL4"/>
    <property type="match status" value="1"/>
</dbReference>
<dbReference type="PROSITE" id="PS50048">
    <property type="entry name" value="ZN2_CY6_FUNGAL_2"/>
    <property type="match status" value="1"/>
</dbReference>
<feature type="compositionally biased region" description="Polar residues" evidence="5">
    <location>
        <begin position="90"/>
        <end position="100"/>
    </location>
</feature>
<evidence type="ECO:0000313" key="9">
    <source>
        <dbReference type="Proteomes" id="UP001492380"/>
    </source>
</evidence>
<evidence type="ECO:0000256" key="1">
    <source>
        <dbReference type="ARBA" id="ARBA00022723"/>
    </source>
</evidence>
<feature type="compositionally biased region" description="Acidic residues" evidence="5">
    <location>
        <begin position="141"/>
        <end position="151"/>
    </location>
</feature>
<dbReference type="Gene3D" id="4.10.240.10">
    <property type="entry name" value="Zn(2)-C6 fungal-type DNA-binding domain"/>
    <property type="match status" value="1"/>
</dbReference>
<evidence type="ECO:0000256" key="4">
    <source>
        <dbReference type="ARBA" id="ARBA00023242"/>
    </source>
</evidence>
<keyword evidence="9" id="KW-1185">Reference proteome</keyword>
<sequence>MLPSPQETAAASSPKPPRRPRAIQACNLCRSKKYKCDGISPCSHCKRRGLNCVYRVSSAVERPSAAPSALQELEQKIQRLQAENSKLRASLNTSTQTTAFSAERTPQDNLGGIRLSVPRSTEGITSPGPAQHGTAVAESQDGNDDATPEDGTEIVEVNPHTRNVEFHGNTSSVAFIGRLREEYGCSDNDNQDKPQTSSQKQSLVSTFHNDVFRTQCKDAQGFEDCLDNQMFPQCYVFLETYFNKLHYIHPILDKENFYSRCDDLWQGRFQNQSRSFIALYFSLISLGALIRTWTEEKINGMGRFEWSRMLFEKAQHALGFPGSCNDLEAAQAYIFLAKVCQNEINPGLAYTYLGMASRILLSIGANRKPTDAQSQATGTSKTWWGFYTLEIELSFSLGRPDSLGMEDYHNCPLPSIDGSEIDIIPGMIGLSRIMRAISVKVYLHRLSLAQKLQSAMQIELEMDAWVARLPEAIRPQFTSDVDRHCRLGDPPWAFYQRLVLQIRYYNVKMLLLRPFIVYATKHSERDPSLLDAVNKCTDAAAKTIELLHETYRVHFFFHTWWYNITYLTFAVSIILFRAGGRDRDGDMDSRMDDDSSSSQYQQSDYMLLIEQTLTMLDIMSESVVACKTARIIRQMLDAIHRRTRGDAAMSASGDDASSKVSSNPFAAGPAASRANGRAPASSSAVPYAAVTGGDLEMAHLGLESLDASLWDWSFFEFRDMLESNGSSFHGFS</sequence>
<dbReference type="InterPro" id="IPR007219">
    <property type="entry name" value="XnlR_reg_dom"/>
</dbReference>
<keyword evidence="3" id="KW-0804">Transcription</keyword>
<feature type="region of interest" description="Disordered" evidence="5">
    <location>
        <begin position="88"/>
        <end position="151"/>
    </location>
</feature>
<keyword evidence="1" id="KW-0479">Metal-binding</keyword>
<dbReference type="EMBL" id="JBBWRZ010000002">
    <property type="protein sequence ID" value="KAK8244626.1"/>
    <property type="molecule type" value="Genomic_DNA"/>
</dbReference>
<keyword evidence="6" id="KW-1133">Transmembrane helix</keyword>
<dbReference type="SUPFAM" id="SSF57701">
    <property type="entry name" value="Zn2/Cys6 DNA-binding domain"/>
    <property type="match status" value="1"/>
</dbReference>
<dbReference type="Pfam" id="PF04082">
    <property type="entry name" value="Fungal_trans"/>
    <property type="match status" value="1"/>
</dbReference>
<feature type="transmembrane region" description="Helical" evidence="6">
    <location>
        <begin position="560"/>
        <end position="580"/>
    </location>
</feature>
<evidence type="ECO:0000256" key="3">
    <source>
        <dbReference type="ARBA" id="ARBA00023163"/>
    </source>
</evidence>
<dbReference type="Pfam" id="PF00172">
    <property type="entry name" value="Zn_clus"/>
    <property type="match status" value="1"/>
</dbReference>
<keyword evidence="4" id="KW-0539">Nucleus</keyword>
<feature type="region of interest" description="Disordered" evidence="5">
    <location>
        <begin position="1"/>
        <end position="21"/>
    </location>
</feature>
<evidence type="ECO:0000256" key="2">
    <source>
        <dbReference type="ARBA" id="ARBA00023015"/>
    </source>
</evidence>
<dbReference type="CDD" id="cd00067">
    <property type="entry name" value="GAL4"/>
    <property type="match status" value="1"/>
</dbReference>
<evidence type="ECO:0000256" key="6">
    <source>
        <dbReference type="SAM" id="Phobius"/>
    </source>
</evidence>
<evidence type="ECO:0000313" key="8">
    <source>
        <dbReference type="EMBL" id="KAK8244626.1"/>
    </source>
</evidence>
<keyword evidence="6" id="KW-0812">Transmembrane</keyword>
<dbReference type="CDD" id="cd12148">
    <property type="entry name" value="fungal_TF_MHR"/>
    <property type="match status" value="1"/>
</dbReference>
<dbReference type="InterPro" id="IPR051127">
    <property type="entry name" value="Fungal_SecMet_Regulators"/>
</dbReference>
<dbReference type="SMART" id="SM00906">
    <property type="entry name" value="Fungal_trans"/>
    <property type="match status" value="1"/>
</dbReference>
<keyword evidence="6" id="KW-0472">Membrane</keyword>
<feature type="region of interest" description="Disordered" evidence="5">
    <location>
        <begin position="647"/>
        <end position="680"/>
    </location>
</feature>
<gene>
    <name evidence="8" type="ORF">HDK90DRAFT_164998</name>
</gene>
<keyword evidence="2" id="KW-0805">Transcription regulation</keyword>
<protein>
    <submittedName>
        <fullName evidence="8">C6 transcription factor</fullName>
    </submittedName>
</protein>
<proteinExistence type="predicted"/>
<accession>A0ABR1Z0Y9</accession>
<evidence type="ECO:0000259" key="7">
    <source>
        <dbReference type="PROSITE" id="PS50048"/>
    </source>
</evidence>
<reference evidence="8 9" key="1">
    <citation type="submission" date="2024-04" db="EMBL/GenBank/DDBJ databases">
        <title>Phyllosticta paracitricarpa is synonymous to the EU quarantine fungus P. citricarpa based on phylogenomic analyses.</title>
        <authorList>
            <consortium name="Lawrence Berkeley National Laboratory"/>
            <person name="Van Ingen-Buijs V.A."/>
            <person name="Van Westerhoven A.C."/>
            <person name="Haridas S."/>
            <person name="Skiadas P."/>
            <person name="Martin F."/>
            <person name="Groenewald J.Z."/>
            <person name="Crous P.W."/>
            <person name="Seidl M.F."/>
        </authorList>
    </citation>
    <scope>NUCLEOTIDE SEQUENCE [LARGE SCALE GENOMIC DNA]</scope>
    <source>
        <strain evidence="8 9">CBS 123374</strain>
    </source>
</reference>
<feature type="domain" description="Zn(2)-C6 fungal-type" evidence="7">
    <location>
        <begin position="25"/>
        <end position="54"/>
    </location>
</feature>
<evidence type="ECO:0000256" key="5">
    <source>
        <dbReference type="SAM" id="MobiDB-lite"/>
    </source>
</evidence>
<dbReference type="SMART" id="SM00066">
    <property type="entry name" value="GAL4"/>
    <property type="match status" value="1"/>
</dbReference>
<dbReference type="PROSITE" id="PS00463">
    <property type="entry name" value="ZN2_CY6_FUNGAL_1"/>
    <property type="match status" value="1"/>
</dbReference>
<comment type="caution">
    <text evidence="8">The sequence shown here is derived from an EMBL/GenBank/DDBJ whole genome shotgun (WGS) entry which is preliminary data.</text>
</comment>
<dbReference type="InterPro" id="IPR001138">
    <property type="entry name" value="Zn2Cys6_DnaBD"/>
</dbReference>
<dbReference type="Proteomes" id="UP001492380">
    <property type="component" value="Unassembled WGS sequence"/>
</dbReference>
<dbReference type="PANTHER" id="PTHR47424:SF15">
    <property type="entry name" value="ZN(II)2CYS6 TRANSCRIPTION FACTOR (EUROFUNG)"/>
    <property type="match status" value="1"/>
</dbReference>
<organism evidence="8 9">
    <name type="scientific">Phyllosticta capitalensis</name>
    <dbReference type="NCBI Taxonomy" id="121624"/>
    <lineage>
        <taxon>Eukaryota</taxon>
        <taxon>Fungi</taxon>
        <taxon>Dikarya</taxon>
        <taxon>Ascomycota</taxon>
        <taxon>Pezizomycotina</taxon>
        <taxon>Dothideomycetes</taxon>
        <taxon>Dothideomycetes incertae sedis</taxon>
        <taxon>Botryosphaeriales</taxon>
        <taxon>Phyllostictaceae</taxon>
        <taxon>Phyllosticta</taxon>
    </lineage>
</organism>
<dbReference type="InterPro" id="IPR036864">
    <property type="entry name" value="Zn2-C6_fun-type_DNA-bd_sf"/>
</dbReference>